<accession>A0A5Q0THR8</accession>
<name>A0A5Q0THR8_9VIBR</name>
<dbReference type="AlphaFoldDB" id="A0A5Q0THR8"/>
<proteinExistence type="predicted"/>
<keyword evidence="2" id="KW-1185">Reference proteome</keyword>
<organism evidence="1 2">
    <name type="scientific">Vibrio algicola</name>
    <dbReference type="NCBI Taxonomy" id="2662262"/>
    <lineage>
        <taxon>Bacteria</taxon>
        <taxon>Pseudomonadati</taxon>
        <taxon>Pseudomonadota</taxon>
        <taxon>Gammaproteobacteria</taxon>
        <taxon>Vibrionales</taxon>
        <taxon>Vibrionaceae</taxon>
        <taxon>Vibrio</taxon>
    </lineage>
</organism>
<protein>
    <submittedName>
        <fullName evidence="1">Uncharacterized protein</fullName>
    </submittedName>
</protein>
<reference evidence="1 2" key="1">
    <citation type="submission" date="2019-10" db="EMBL/GenBank/DDBJ databases">
        <title>Vibrio sp. nov., isolated from Coralline algae surface.</title>
        <authorList>
            <person name="Geng Y."/>
            <person name="Zhang X."/>
        </authorList>
    </citation>
    <scope>NUCLEOTIDE SEQUENCE [LARGE SCALE GENOMIC DNA]</scope>
    <source>
        <strain evidence="1 2">SM1977</strain>
    </source>
</reference>
<evidence type="ECO:0000313" key="2">
    <source>
        <dbReference type="Proteomes" id="UP000348942"/>
    </source>
</evidence>
<dbReference type="Proteomes" id="UP000348942">
    <property type="component" value="Chromosome 1"/>
</dbReference>
<dbReference type="RefSeq" id="WP_153447872.1">
    <property type="nucleotide sequence ID" value="NZ_CP045699.1"/>
</dbReference>
<dbReference type="EMBL" id="CP045699">
    <property type="protein sequence ID" value="QGA65726.1"/>
    <property type="molecule type" value="Genomic_DNA"/>
</dbReference>
<gene>
    <name evidence="1" type="ORF">GFB47_10175</name>
</gene>
<sequence length="309" mass="35318">MKYPIYKTQIDQLKSTNTGRKYIRSICGKKGNPNKHIEEIFELSSQPNTSQEASIGRLVLQENHWVDNASPVIFFDSKSLAKSLYKAKFDFENNFNVAPPFKTFSISFAPNTVINDVEVKTALISIMTVKEFSEMYKEPLTINGSSQIDPDELCITVNCDRSTKTKGQHWINSFFAYLPDYSETIKKTHLTNLPSQGSEELRIITKIALSLCVYHSATDLKKLIDGYPKSALSLPKDKNKVSYTASVLHSSQKTKTGKSERKVNHRIPHYRNLRAKRFYQNKYKNMRPGTRWVFVKEVDPNGSMNTLLT</sequence>
<evidence type="ECO:0000313" key="1">
    <source>
        <dbReference type="EMBL" id="QGA65726.1"/>
    </source>
</evidence>